<dbReference type="EMBL" id="AP019389">
    <property type="protein sequence ID" value="BBI20155.1"/>
    <property type="molecule type" value="Genomic_DNA"/>
</dbReference>
<gene>
    <name evidence="1" type="ORF">EKJ_10020</name>
</gene>
<accession>A0A3T1CGP3</accession>
<keyword evidence="2" id="KW-1185">Reference proteome</keyword>
<evidence type="ECO:0000313" key="1">
    <source>
        <dbReference type="EMBL" id="BBI20155.1"/>
    </source>
</evidence>
<dbReference type="Proteomes" id="UP000290057">
    <property type="component" value="Chromosome"/>
</dbReference>
<sequence>MSAAEGRRQGQPVLFLGLLLAGWCLARLLTWQSPWPEVAPLTEALQFARADVGGGTPLHQMGTGSGAHQLQKVDPGARERAVAAYRPSRFEGLPPSEELSGADPAALFGTHRTASGHALLFARGMASLPLPRSVARLIDRRAASPGWAEQSSHDRWRFDGWLVLREGGSATANGAQTGALATYGASQMGAVLAYRLNPGEARDPSAYFRANRALVEGGETELAAGGAIRPFGKLPVKLHAELRVTERPGQGPAVRPAAFLAGGLEGVELGHGLAARGYAQAGYVAGDFATPFADGALVVDREVARFDLGRVSLGGTARGGVQRGAARLDLGPSMTLDLTLDNVPARIEADYRWRVAGDATPGHGGVLTLSTGF</sequence>
<evidence type="ECO:0000313" key="2">
    <source>
        <dbReference type="Proteomes" id="UP000290057"/>
    </source>
</evidence>
<organism evidence="1 2">
    <name type="scientific">Qipengyuania flava</name>
    <dbReference type="NCBI Taxonomy" id="192812"/>
    <lineage>
        <taxon>Bacteria</taxon>
        <taxon>Pseudomonadati</taxon>
        <taxon>Pseudomonadota</taxon>
        <taxon>Alphaproteobacteria</taxon>
        <taxon>Sphingomonadales</taxon>
        <taxon>Erythrobacteraceae</taxon>
        <taxon>Qipengyuania</taxon>
    </lineage>
</organism>
<protein>
    <recommendedName>
        <fullName evidence="3">Autotransporter outer membrane beta-barrel domain-containing protein</fullName>
    </recommendedName>
</protein>
<evidence type="ECO:0008006" key="3">
    <source>
        <dbReference type="Google" id="ProtNLM"/>
    </source>
</evidence>
<reference evidence="1 2" key="1">
    <citation type="submission" date="2019-01" db="EMBL/GenBank/DDBJ databases">
        <title>Complete genome sequence of Erythrobacter flavus KJ5.</title>
        <authorList>
            <person name="Kanesaki Y."/>
            <person name="Brotosudarmo T."/>
            <person name="Moriuchi R."/>
            <person name="Awai K."/>
        </authorList>
    </citation>
    <scope>NUCLEOTIDE SEQUENCE [LARGE SCALE GENOMIC DNA]</scope>
    <source>
        <strain evidence="1 2">KJ5</strain>
    </source>
</reference>
<dbReference type="AlphaFoldDB" id="A0A3T1CGP3"/>
<proteinExistence type="predicted"/>
<name>A0A3T1CGP3_9SPHN</name>
<dbReference type="RefSeq" id="WP_130586125.1">
    <property type="nucleotide sequence ID" value="NZ_AP019389.1"/>
</dbReference>